<dbReference type="KEGG" id="cbar:PATL70BA_1243"/>
<dbReference type="EMBL" id="LR130778">
    <property type="protein sequence ID" value="VDN47123.1"/>
    <property type="molecule type" value="Genomic_DNA"/>
</dbReference>
<dbReference type="Gene3D" id="3.30.70.20">
    <property type="match status" value="1"/>
</dbReference>
<dbReference type="RefSeq" id="WP_125136507.1">
    <property type="nucleotide sequence ID" value="NZ_LR130778.1"/>
</dbReference>
<name>A0A3P7PAD3_9FIRM</name>
<organism evidence="7 8">
    <name type="scientific">Petrocella atlantisensis</name>
    <dbReference type="NCBI Taxonomy" id="2173034"/>
    <lineage>
        <taxon>Bacteria</taxon>
        <taxon>Bacillati</taxon>
        <taxon>Bacillota</taxon>
        <taxon>Clostridia</taxon>
        <taxon>Lachnospirales</taxon>
        <taxon>Vallitaleaceae</taxon>
        <taxon>Petrocella</taxon>
    </lineage>
</organism>
<dbReference type="SUPFAM" id="SSF53920">
    <property type="entry name" value="Fe-only hydrogenase"/>
    <property type="match status" value="1"/>
</dbReference>
<feature type="domain" description="4Fe-4S ferredoxin-type" evidence="5">
    <location>
        <begin position="32"/>
        <end position="60"/>
    </location>
</feature>
<evidence type="ECO:0000256" key="1">
    <source>
        <dbReference type="ARBA" id="ARBA00022485"/>
    </source>
</evidence>
<dbReference type="GO" id="GO:0051539">
    <property type="term" value="F:4 iron, 4 sulfur cluster binding"/>
    <property type="evidence" value="ECO:0007669"/>
    <property type="project" value="UniProtKB-KW"/>
</dbReference>
<evidence type="ECO:0000256" key="3">
    <source>
        <dbReference type="ARBA" id="ARBA00023004"/>
    </source>
</evidence>
<evidence type="ECO:0000259" key="6">
    <source>
        <dbReference type="PROSITE" id="PS51656"/>
    </source>
</evidence>
<dbReference type="PROSITE" id="PS51379">
    <property type="entry name" value="4FE4S_FER_2"/>
    <property type="match status" value="2"/>
</dbReference>
<evidence type="ECO:0000256" key="4">
    <source>
        <dbReference type="ARBA" id="ARBA00023014"/>
    </source>
</evidence>
<dbReference type="PROSITE" id="PS00198">
    <property type="entry name" value="4FE4S_FER_1"/>
    <property type="match status" value="1"/>
</dbReference>
<keyword evidence="1" id="KW-0004">4Fe-4S</keyword>
<evidence type="ECO:0008006" key="9">
    <source>
        <dbReference type="Google" id="ProtNLM"/>
    </source>
</evidence>
<sequence>MKFIEFDKTLCDNCFKCLRACPTKAISFNKEERKIMDHLCIKCGRCLAKCPQDALKIKNPIEQIKSDLSSGVSYAVSLAPSFIGAFQLTSPGQMVTGLKKLGFSLIEETAVGAEIVSMNYERLIAEKTGQQMVTSCCPSANYMIEYLYPELIPFILPVVSPMIAHGLYIKQRHESIKVLFIGPCLAKMAEAEEITGAIDAVITFDELSRWFEEEEIILKELATKKFDLAGSRRGRGFPLGTDFVNEQGKARSEHHFKQISGMHQCRSLCEELIQNPIEGYVFELNICEGSCNNGPDFPKNAHQRYHREKLMEAYRLDLDTDYGPSIRLDGNEVEVKRIFSHRKDIRKTPNHNEIKEILRQMGKYTTHDELNCGACGYVDCQEKAQAVFYGYSDVHECLAYLRGKAENMHSVLIDNSPNAVCTIDNKLTIIEINPTFDAIFNDTDVKTVGLPIETFIEEKLFVEALNKRVSVKSKRIYVPSVQRHFITNIIYHGGDDVLLCFFTDITPIEAKKKALEQVKKETLLKTQEVIDKQMRVAQEIASLLGETTAETKMSLNSLKSLVLRDQGGLLDDIEE</sequence>
<dbReference type="InterPro" id="IPR004108">
    <property type="entry name" value="Fe_hydrogenase_lsu_C"/>
</dbReference>
<protein>
    <recommendedName>
        <fullName evidence="9">Hydrogenase</fullName>
    </recommendedName>
</protein>
<proteinExistence type="predicted"/>
<dbReference type="InterPro" id="IPR009016">
    <property type="entry name" value="Fe_hydrogenase"/>
</dbReference>
<keyword evidence="3" id="KW-0408">Iron</keyword>
<dbReference type="InterPro" id="IPR050340">
    <property type="entry name" value="Cytosolic_Fe-S_CAF"/>
</dbReference>
<dbReference type="InterPro" id="IPR017900">
    <property type="entry name" value="4Fe4S_Fe_S_CS"/>
</dbReference>
<accession>A0A3P7PAD3</accession>
<evidence type="ECO:0000313" key="8">
    <source>
        <dbReference type="Proteomes" id="UP000279029"/>
    </source>
</evidence>
<dbReference type="SUPFAM" id="SSF54862">
    <property type="entry name" value="4Fe-4S ferredoxins"/>
    <property type="match status" value="1"/>
</dbReference>
<dbReference type="InterPro" id="IPR007202">
    <property type="entry name" value="4Fe-4S_dom"/>
</dbReference>
<dbReference type="AlphaFoldDB" id="A0A3P7PAD3"/>
<dbReference type="SUPFAM" id="SSF55785">
    <property type="entry name" value="PYP-like sensor domain (PAS domain)"/>
    <property type="match status" value="1"/>
</dbReference>
<dbReference type="Gene3D" id="3.30.450.20">
    <property type="entry name" value="PAS domain"/>
    <property type="match status" value="1"/>
</dbReference>
<evidence type="ECO:0000256" key="2">
    <source>
        <dbReference type="ARBA" id="ARBA00022723"/>
    </source>
</evidence>
<keyword evidence="2" id="KW-0479">Metal-binding</keyword>
<dbReference type="Gene3D" id="1.10.15.40">
    <property type="entry name" value="Electron transport complex subunit B, putative Fe-S cluster"/>
    <property type="match status" value="1"/>
</dbReference>
<dbReference type="PROSITE" id="PS51656">
    <property type="entry name" value="4FE4S"/>
    <property type="match status" value="1"/>
</dbReference>
<dbReference type="GO" id="GO:0046872">
    <property type="term" value="F:metal ion binding"/>
    <property type="evidence" value="ECO:0007669"/>
    <property type="project" value="UniProtKB-KW"/>
</dbReference>
<dbReference type="InterPro" id="IPR035965">
    <property type="entry name" value="PAS-like_dom_sf"/>
</dbReference>
<dbReference type="OrthoDB" id="9798098at2"/>
<feature type="domain" description="4Fe-4S ferredoxin-type" evidence="5">
    <location>
        <begin position="2"/>
        <end position="31"/>
    </location>
</feature>
<dbReference type="Proteomes" id="UP000279029">
    <property type="component" value="Chromosome"/>
</dbReference>
<keyword evidence="4" id="KW-0411">Iron-sulfur</keyword>
<dbReference type="Pfam" id="PF02906">
    <property type="entry name" value="Fe_hyd_lg_C"/>
    <property type="match status" value="1"/>
</dbReference>
<dbReference type="PANTHER" id="PTHR11615">
    <property type="entry name" value="NITRATE, FORMATE, IRON DEHYDROGENASE"/>
    <property type="match status" value="1"/>
</dbReference>
<feature type="domain" description="4Fe-4S" evidence="6">
    <location>
        <begin position="353"/>
        <end position="414"/>
    </location>
</feature>
<evidence type="ECO:0000259" key="5">
    <source>
        <dbReference type="PROSITE" id="PS51379"/>
    </source>
</evidence>
<reference evidence="7 8" key="1">
    <citation type="submission" date="2018-09" db="EMBL/GenBank/DDBJ databases">
        <authorList>
            <person name="Postec A."/>
        </authorList>
    </citation>
    <scope>NUCLEOTIDE SEQUENCE [LARGE SCALE GENOMIC DNA]</scope>
    <source>
        <strain evidence="7">70B-A</strain>
    </source>
</reference>
<gene>
    <name evidence="7" type="ORF">PATL70BA_1243</name>
</gene>
<dbReference type="Gene3D" id="3.40.950.10">
    <property type="entry name" value="Fe-only Hydrogenase (Larger Subunit), Chain L, domain 3"/>
    <property type="match status" value="1"/>
</dbReference>
<dbReference type="Pfam" id="PF13237">
    <property type="entry name" value="Fer4_10"/>
    <property type="match status" value="1"/>
</dbReference>
<evidence type="ECO:0000313" key="7">
    <source>
        <dbReference type="EMBL" id="VDN47123.1"/>
    </source>
</evidence>
<keyword evidence="8" id="KW-1185">Reference proteome</keyword>
<dbReference type="InterPro" id="IPR017896">
    <property type="entry name" value="4Fe4S_Fe-S-bd"/>
</dbReference>
<dbReference type="Pfam" id="PF04060">
    <property type="entry name" value="FeS"/>
    <property type="match status" value="1"/>
</dbReference>